<protein>
    <submittedName>
        <fullName evidence="3">Probable phosphoglycerate mutase</fullName>
    </submittedName>
</protein>
<dbReference type="EMBL" id="FNWQ01000001">
    <property type="protein sequence ID" value="SEH29688.1"/>
    <property type="molecule type" value="Genomic_DNA"/>
</dbReference>
<dbReference type="Pfam" id="PF00300">
    <property type="entry name" value="His_Phos_1"/>
    <property type="match status" value="1"/>
</dbReference>
<dbReference type="AlphaFoldDB" id="A0A1H6H6J1"/>
<feature type="active site" description="Proton donor/acceptor" evidence="1">
    <location>
        <position position="88"/>
    </location>
</feature>
<dbReference type="Gene3D" id="3.40.50.1240">
    <property type="entry name" value="Phosphoglycerate mutase-like"/>
    <property type="match status" value="1"/>
</dbReference>
<dbReference type="CDD" id="cd07067">
    <property type="entry name" value="HP_PGM_like"/>
    <property type="match status" value="1"/>
</dbReference>
<organism evidence="3 4">
    <name type="scientific">Chryseobacterium culicis</name>
    <dbReference type="NCBI Taxonomy" id="680127"/>
    <lineage>
        <taxon>Bacteria</taxon>
        <taxon>Pseudomonadati</taxon>
        <taxon>Bacteroidota</taxon>
        <taxon>Flavobacteriia</taxon>
        <taxon>Flavobacteriales</taxon>
        <taxon>Weeksellaceae</taxon>
        <taxon>Chryseobacterium group</taxon>
        <taxon>Chryseobacterium</taxon>
    </lineage>
</organism>
<dbReference type="PANTHER" id="PTHR48100:SF1">
    <property type="entry name" value="HISTIDINE PHOSPHATASE FAMILY PROTEIN-RELATED"/>
    <property type="match status" value="1"/>
</dbReference>
<proteinExistence type="predicted"/>
<reference evidence="3 4" key="1">
    <citation type="submission" date="2016-10" db="EMBL/GenBank/DDBJ databases">
        <authorList>
            <person name="de Groot N.N."/>
        </authorList>
    </citation>
    <scope>NUCLEOTIDE SEQUENCE [LARGE SCALE GENOMIC DNA]</scope>
    <source>
        <strain evidence="3 4">DSM 23031</strain>
    </source>
</reference>
<evidence type="ECO:0000256" key="2">
    <source>
        <dbReference type="PIRSR" id="PIRSR613078-2"/>
    </source>
</evidence>
<dbReference type="OrthoDB" id="9782128at2"/>
<dbReference type="InterPro" id="IPR013078">
    <property type="entry name" value="His_Pase_superF_clade-1"/>
</dbReference>
<dbReference type="SMART" id="SM00855">
    <property type="entry name" value="PGAM"/>
    <property type="match status" value="1"/>
</dbReference>
<evidence type="ECO:0000256" key="1">
    <source>
        <dbReference type="PIRSR" id="PIRSR613078-1"/>
    </source>
</evidence>
<gene>
    <name evidence="3" type="ORF">SAMN05421593_1146</name>
</gene>
<feature type="binding site" evidence="2">
    <location>
        <position position="64"/>
    </location>
    <ligand>
        <name>substrate</name>
    </ligand>
</feature>
<dbReference type="InterPro" id="IPR029033">
    <property type="entry name" value="His_PPase_superfam"/>
</dbReference>
<dbReference type="STRING" id="680127.SAMN05421593_1146"/>
<dbReference type="InterPro" id="IPR050275">
    <property type="entry name" value="PGM_Phosphatase"/>
</dbReference>
<dbReference type="PANTHER" id="PTHR48100">
    <property type="entry name" value="BROAD-SPECIFICITY PHOSPHATASE YOR283W-RELATED"/>
    <property type="match status" value="1"/>
</dbReference>
<accession>A0A1H6H6J1</accession>
<dbReference type="SUPFAM" id="SSF53254">
    <property type="entry name" value="Phosphoglycerate mutase-like"/>
    <property type="match status" value="1"/>
</dbReference>
<sequence>MFQKKNIITVQHPESIHHLNGMVGSWTDWNLTEKGIQQSENIAYNLQSEVQGKSFVLYTSPLIRTRETAEIISHTFDTVPEFTDALKERSLGKAIGKSVQWLKDNIEQEEKSMYDKCFSNAESRFDVWQRLKPFYEKVVQSPDENIIIVSHGETLSIFNVMWLGLDVEMLNSIDLYGVSGGVSFLQQTIDGKRIIRKLSDTSYKIANAQKLL</sequence>
<name>A0A1H6H6J1_CHRCI</name>
<dbReference type="GO" id="GO:0016791">
    <property type="term" value="F:phosphatase activity"/>
    <property type="evidence" value="ECO:0007669"/>
    <property type="project" value="TreeGrafter"/>
</dbReference>
<evidence type="ECO:0000313" key="4">
    <source>
        <dbReference type="Proteomes" id="UP000198561"/>
    </source>
</evidence>
<dbReference type="GO" id="GO:0005737">
    <property type="term" value="C:cytoplasm"/>
    <property type="evidence" value="ECO:0007669"/>
    <property type="project" value="TreeGrafter"/>
</dbReference>
<feature type="active site" description="Tele-phosphohistidine intermediate" evidence="1">
    <location>
        <position position="12"/>
    </location>
</feature>
<dbReference type="Proteomes" id="UP000198561">
    <property type="component" value="Unassembled WGS sequence"/>
</dbReference>
<dbReference type="RefSeq" id="WP_089690305.1">
    <property type="nucleotide sequence ID" value="NZ_FNWQ01000001.1"/>
</dbReference>
<evidence type="ECO:0000313" key="3">
    <source>
        <dbReference type="EMBL" id="SEH29688.1"/>
    </source>
</evidence>